<feature type="non-terminal residue" evidence="3">
    <location>
        <position position="1"/>
    </location>
</feature>
<dbReference type="EMBL" id="DPPF01000215">
    <property type="protein sequence ID" value="HCW94027.1"/>
    <property type="molecule type" value="Genomic_DNA"/>
</dbReference>
<gene>
    <name evidence="3" type="ORF">DHM44_10150</name>
</gene>
<dbReference type="GO" id="GO:0005829">
    <property type="term" value="C:cytosol"/>
    <property type="evidence" value="ECO:0007669"/>
    <property type="project" value="TreeGrafter"/>
</dbReference>
<dbReference type="InterPro" id="IPR015760">
    <property type="entry name" value="TIF_IF2"/>
</dbReference>
<dbReference type="CDD" id="cd03692">
    <property type="entry name" value="mtIF2_IVc"/>
    <property type="match status" value="1"/>
</dbReference>
<evidence type="ECO:0000256" key="2">
    <source>
        <dbReference type="ARBA" id="ARBA00023134"/>
    </source>
</evidence>
<keyword evidence="3" id="KW-0648">Protein biosynthesis</keyword>
<dbReference type="Proteomes" id="UP000262325">
    <property type="component" value="Unassembled WGS sequence"/>
</dbReference>
<evidence type="ECO:0000313" key="3">
    <source>
        <dbReference type="EMBL" id="HCW94027.1"/>
    </source>
</evidence>
<evidence type="ECO:0000256" key="1">
    <source>
        <dbReference type="ARBA" id="ARBA00022741"/>
    </source>
</evidence>
<evidence type="ECO:0000313" key="4">
    <source>
        <dbReference type="Proteomes" id="UP000262325"/>
    </source>
</evidence>
<keyword evidence="3" id="KW-0396">Initiation factor</keyword>
<dbReference type="AlphaFoldDB" id="A0A3D5QDV8"/>
<dbReference type="PANTHER" id="PTHR43381:SF5">
    <property type="entry name" value="TR-TYPE G DOMAIN-CONTAINING PROTEIN"/>
    <property type="match status" value="1"/>
</dbReference>
<comment type="caution">
    <text evidence="3">The sequence shown here is derived from an EMBL/GenBank/DDBJ whole genome shotgun (WGS) entry which is preliminary data.</text>
</comment>
<dbReference type="Gene3D" id="2.40.30.10">
    <property type="entry name" value="Translation factors"/>
    <property type="match status" value="1"/>
</dbReference>
<sequence>VEINLYSVIYEAIESVEKAIEGMLTPETKENVIGRVEVRQVFSVPKAGKIAGSYVLEGKVIRNAHARVVRDNVVVYDGAIDSLKRFQNDAKEVTSGYECGIGIAKFNDIKEGDILEIYEFKEEKRTIEDVQKEHQKEKADNE</sequence>
<dbReference type="SUPFAM" id="SSF52156">
    <property type="entry name" value="Initiation factor IF2/eIF5b, domain 3"/>
    <property type="match status" value="1"/>
</dbReference>
<dbReference type="InterPro" id="IPR036925">
    <property type="entry name" value="TIF_IF2_dom3_sf"/>
</dbReference>
<organism evidence="3 4">
    <name type="scientific">Flexistipes sinusarabici</name>
    <dbReference type="NCBI Taxonomy" id="2352"/>
    <lineage>
        <taxon>Bacteria</taxon>
        <taxon>Pseudomonadati</taxon>
        <taxon>Deferribacterota</taxon>
        <taxon>Deferribacteres</taxon>
        <taxon>Deferribacterales</taxon>
        <taxon>Flexistipitaceae</taxon>
        <taxon>Flexistipes</taxon>
    </lineage>
</organism>
<reference evidence="3 4" key="1">
    <citation type="journal article" date="2018" name="Nat. Biotechnol.">
        <title>A standardized bacterial taxonomy based on genome phylogeny substantially revises the tree of life.</title>
        <authorList>
            <person name="Parks D.H."/>
            <person name="Chuvochina M."/>
            <person name="Waite D.W."/>
            <person name="Rinke C."/>
            <person name="Skarshewski A."/>
            <person name="Chaumeil P.A."/>
            <person name="Hugenholtz P."/>
        </authorList>
    </citation>
    <scope>NUCLEOTIDE SEQUENCE [LARGE SCALE GENOMIC DNA]</scope>
    <source>
        <strain evidence="3">UBA8672</strain>
    </source>
</reference>
<dbReference type="GO" id="GO:0005525">
    <property type="term" value="F:GTP binding"/>
    <property type="evidence" value="ECO:0007669"/>
    <property type="project" value="UniProtKB-KW"/>
</dbReference>
<accession>A0A3D5QDV8</accession>
<dbReference type="GO" id="GO:0003743">
    <property type="term" value="F:translation initiation factor activity"/>
    <property type="evidence" value="ECO:0007669"/>
    <property type="project" value="UniProtKB-KW"/>
</dbReference>
<dbReference type="PANTHER" id="PTHR43381">
    <property type="entry name" value="TRANSLATION INITIATION FACTOR IF-2-RELATED"/>
    <property type="match status" value="1"/>
</dbReference>
<dbReference type="FunFam" id="2.40.30.10:FF:000008">
    <property type="entry name" value="Translation initiation factor IF-2"/>
    <property type="match status" value="1"/>
</dbReference>
<protein>
    <submittedName>
        <fullName evidence="3">Translation initiation factor IF-2</fullName>
    </submittedName>
</protein>
<dbReference type="SUPFAM" id="SSF50447">
    <property type="entry name" value="Translation proteins"/>
    <property type="match status" value="1"/>
</dbReference>
<proteinExistence type="predicted"/>
<name>A0A3D5QDV8_FLESI</name>
<keyword evidence="2" id="KW-0342">GTP-binding</keyword>
<keyword evidence="1" id="KW-0547">Nucleotide-binding</keyword>
<dbReference type="InterPro" id="IPR009000">
    <property type="entry name" value="Transl_B-barrel_sf"/>
</dbReference>